<dbReference type="PROSITE" id="PS50262">
    <property type="entry name" value="G_PROTEIN_RECEP_F1_2"/>
    <property type="match status" value="1"/>
</dbReference>
<dbReference type="PANTHER" id="PTHR24249:SF372">
    <property type="entry name" value="G-PROTEIN COUPLED RECEPTORS FAMILY 1 PROFILE DOMAIN-CONTAINING PROTEIN"/>
    <property type="match status" value="1"/>
</dbReference>
<evidence type="ECO:0000313" key="12">
    <source>
        <dbReference type="Proteomes" id="UP000694845"/>
    </source>
</evidence>
<dbReference type="CDD" id="cd00637">
    <property type="entry name" value="7tm_classA_rhodopsin-like"/>
    <property type="match status" value="1"/>
</dbReference>
<dbReference type="InterPro" id="IPR000276">
    <property type="entry name" value="GPCR_Rhodpsn"/>
</dbReference>
<name>A0A8B7ZFF0_ACAPL</name>
<dbReference type="InterPro" id="IPR050569">
    <property type="entry name" value="TAAR"/>
</dbReference>
<feature type="domain" description="G-protein coupled receptors family 1 profile" evidence="11">
    <location>
        <begin position="1"/>
        <end position="219"/>
    </location>
</feature>
<evidence type="ECO:0000256" key="4">
    <source>
        <dbReference type="ARBA" id="ARBA00022989"/>
    </source>
</evidence>
<evidence type="ECO:0000256" key="6">
    <source>
        <dbReference type="ARBA" id="ARBA00023136"/>
    </source>
</evidence>
<evidence type="ECO:0000256" key="2">
    <source>
        <dbReference type="ARBA" id="ARBA00022475"/>
    </source>
</evidence>
<keyword evidence="3 9" id="KW-0812">Transmembrane</keyword>
<dbReference type="AlphaFoldDB" id="A0A8B7ZFF0"/>
<dbReference type="PANTHER" id="PTHR24249">
    <property type="entry name" value="HISTAMINE RECEPTOR-RELATED G-PROTEIN COUPLED RECEPTOR"/>
    <property type="match status" value="1"/>
</dbReference>
<evidence type="ECO:0000256" key="8">
    <source>
        <dbReference type="ARBA" id="ARBA00023224"/>
    </source>
</evidence>
<feature type="transmembrane region" description="Helical" evidence="10">
    <location>
        <begin position="164"/>
        <end position="182"/>
    </location>
</feature>
<evidence type="ECO:0000256" key="5">
    <source>
        <dbReference type="ARBA" id="ARBA00023040"/>
    </source>
</evidence>
<keyword evidence="12" id="KW-1185">Reference proteome</keyword>
<evidence type="ECO:0000256" key="9">
    <source>
        <dbReference type="RuleBase" id="RU000688"/>
    </source>
</evidence>
<organism evidence="12 13">
    <name type="scientific">Acanthaster planci</name>
    <name type="common">Crown-of-thorns starfish</name>
    <dbReference type="NCBI Taxonomy" id="133434"/>
    <lineage>
        <taxon>Eukaryota</taxon>
        <taxon>Metazoa</taxon>
        <taxon>Echinodermata</taxon>
        <taxon>Eleutherozoa</taxon>
        <taxon>Asterozoa</taxon>
        <taxon>Asteroidea</taxon>
        <taxon>Valvatacea</taxon>
        <taxon>Valvatida</taxon>
        <taxon>Acanthasteridae</taxon>
        <taxon>Acanthaster</taxon>
    </lineage>
</organism>
<feature type="transmembrane region" description="Helical" evidence="10">
    <location>
        <begin position="66"/>
        <end position="88"/>
    </location>
</feature>
<comment type="subcellular location">
    <subcellularLocation>
        <location evidence="1">Cell membrane</location>
        <topology evidence="1">Multi-pass membrane protein</topology>
    </subcellularLocation>
</comment>
<evidence type="ECO:0000256" key="7">
    <source>
        <dbReference type="ARBA" id="ARBA00023170"/>
    </source>
</evidence>
<dbReference type="GeneID" id="110986651"/>
<evidence type="ECO:0000256" key="1">
    <source>
        <dbReference type="ARBA" id="ARBA00004651"/>
    </source>
</evidence>
<dbReference type="PROSITE" id="PS00237">
    <property type="entry name" value="G_PROTEIN_RECEP_F1_1"/>
    <property type="match status" value="1"/>
</dbReference>
<dbReference type="OMA" id="GGCWISE"/>
<keyword evidence="2" id="KW-1003">Cell membrane</keyword>
<dbReference type="GO" id="GO:0005886">
    <property type="term" value="C:plasma membrane"/>
    <property type="evidence" value="ECO:0007669"/>
    <property type="project" value="UniProtKB-SubCell"/>
</dbReference>
<keyword evidence="6 10" id="KW-0472">Membrane</keyword>
<dbReference type="Proteomes" id="UP000694845">
    <property type="component" value="Unplaced"/>
</dbReference>
<feature type="transmembrane region" description="Helical" evidence="10">
    <location>
        <begin position="108"/>
        <end position="133"/>
    </location>
</feature>
<evidence type="ECO:0000256" key="3">
    <source>
        <dbReference type="ARBA" id="ARBA00022692"/>
    </source>
</evidence>
<accession>A0A8B7ZFF0</accession>
<proteinExistence type="inferred from homology"/>
<dbReference type="KEGG" id="aplc:110986651"/>
<dbReference type="InterPro" id="IPR017452">
    <property type="entry name" value="GPCR_Rhodpsn_7TM"/>
</dbReference>
<dbReference type="PRINTS" id="PR00237">
    <property type="entry name" value="GPCRRHODOPSN"/>
</dbReference>
<keyword evidence="5 9" id="KW-0297">G-protein coupled receptor</keyword>
<dbReference type="Gene3D" id="1.20.1070.10">
    <property type="entry name" value="Rhodopsin 7-helix transmembrane proteins"/>
    <property type="match status" value="1"/>
</dbReference>
<keyword evidence="7 9" id="KW-0675">Receptor</keyword>
<evidence type="ECO:0000313" key="13">
    <source>
        <dbReference type="RefSeq" id="XP_022104383.1"/>
    </source>
</evidence>
<dbReference type="OrthoDB" id="6376512at2759"/>
<dbReference type="Pfam" id="PF00001">
    <property type="entry name" value="7tm_1"/>
    <property type="match status" value="1"/>
</dbReference>
<keyword evidence="8 9" id="KW-0807">Transducer</keyword>
<keyword evidence="4 10" id="KW-1133">Transmembrane helix</keyword>
<comment type="similarity">
    <text evidence="9">Belongs to the G-protein coupled receptor 1 family.</text>
</comment>
<evidence type="ECO:0000259" key="11">
    <source>
        <dbReference type="PROSITE" id="PS50262"/>
    </source>
</evidence>
<dbReference type="SUPFAM" id="SSF81321">
    <property type="entry name" value="Family A G protein-coupled receptor-like"/>
    <property type="match status" value="1"/>
</dbReference>
<evidence type="ECO:0000256" key="10">
    <source>
        <dbReference type="SAM" id="Phobius"/>
    </source>
</evidence>
<gene>
    <name evidence="13" type="primary">LOC110986651</name>
</gene>
<feature type="transmembrane region" description="Helical" evidence="10">
    <location>
        <begin position="24"/>
        <end position="46"/>
    </location>
</feature>
<sequence>MSIYPVATFDGSPDAWPYGDVACAATAFAGQLFLTSSGSSLIILSVERYLAVAHPLKYARLWTKRVSLFVIGGCWISELVVFVPLVVLLGHEYDPLLGTCMPSFLNNFVFVLVWLFVLVIPSTVVILLTSCVVNRKLKESARLRAEMTPSADHRGKDFSITIKAFQMVRVMTVGVLVSWLPYSVAGSLAQLTEIELPRDVYFITYWLLLANSFFNTTSTFS</sequence>
<dbReference type="GO" id="GO:0004930">
    <property type="term" value="F:G protein-coupled receptor activity"/>
    <property type="evidence" value="ECO:0007669"/>
    <property type="project" value="UniProtKB-KW"/>
</dbReference>
<reference evidence="13" key="1">
    <citation type="submission" date="2025-08" db="UniProtKB">
        <authorList>
            <consortium name="RefSeq"/>
        </authorList>
    </citation>
    <scope>IDENTIFICATION</scope>
</reference>
<dbReference type="RefSeq" id="XP_022104383.1">
    <property type="nucleotide sequence ID" value="XM_022248691.1"/>
</dbReference>
<protein>
    <submittedName>
        <fullName evidence="13">Trace amine-associated receptor 8b-like</fullName>
    </submittedName>
</protein>